<comment type="caution">
    <text evidence="1">The sequence shown here is derived from an EMBL/GenBank/DDBJ whole genome shotgun (WGS) entry which is preliminary data.</text>
</comment>
<dbReference type="AlphaFoldDB" id="A0AAW8Z521"/>
<name>A0AAW8Z521_9GAMM</name>
<gene>
    <name evidence="1" type="ORF">MSG88_07740</name>
</gene>
<evidence type="ECO:0000313" key="1">
    <source>
        <dbReference type="EMBL" id="MDV4315658.1"/>
    </source>
</evidence>
<organism evidence="1 2">
    <name type="scientific">Acinetobacter indicus</name>
    <dbReference type="NCBI Taxonomy" id="756892"/>
    <lineage>
        <taxon>Bacteria</taxon>
        <taxon>Pseudomonadati</taxon>
        <taxon>Pseudomonadota</taxon>
        <taxon>Gammaproteobacteria</taxon>
        <taxon>Moraxellales</taxon>
        <taxon>Moraxellaceae</taxon>
        <taxon>Acinetobacter</taxon>
    </lineage>
</organism>
<dbReference type="Proteomes" id="UP001284654">
    <property type="component" value="Unassembled WGS sequence"/>
</dbReference>
<sequence length="280" mass="32862">MSKKHHRKKPTKHLKIKVLQDALGEYWDVYEERTTVNGLQIYRGWHYGCTPADEGISPVFSYILTHEIAELIKTNPIHYVYDKTGISLSVIAKMRVKLSINRNFVYRNDQWLLENQDSLLNDSYKTLKNLFNLTKPQVNQHREWLSDLLGIAKCKRLRNTKHDDEMEQWFRNEYENFKGMTVQDLMDKYNISKYLAIKTHDKYQQMNNGASYAETLKIAKNEQAKWLLENKSTLFSSSDTITAIAEKLNKSPSQISRLRKKLKKELINSNTINISNNAKK</sequence>
<evidence type="ECO:0008006" key="3">
    <source>
        <dbReference type="Google" id="ProtNLM"/>
    </source>
</evidence>
<reference evidence="1" key="1">
    <citation type="submission" date="2023-10" db="EMBL/GenBank/DDBJ databases">
        <authorList>
            <person name="Sykes E.M.E."/>
            <person name="Khan I.U.H."/>
            <person name="Kumar A."/>
        </authorList>
    </citation>
    <scope>NUCLEOTIDE SEQUENCE</scope>
    <source>
        <strain evidence="1">IK5</strain>
    </source>
</reference>
<accession>A0AAW8Z521</accession>
<evidence type="ECO:0000313" key="2">
    <source>
        <dbReference type="Proteomes" id="UP001284654"/>
    </source>
</evidence>
<dbReference type="EMBL" id="JAWJYY010000001">
    <property type="protein sequence ID" value="MDV4315658.1"/>
    <property type="molecule type" value="Genomic_DNA"/>
</dbReference>
<dbReference type="RefSeq" id="WP_075168273.1">
    <property type="nucleotide sequence ID" value="NZ_JAAZRE010000001.1"/>
</dbReference>
<protein>
    <recommendedName>
        <fullName evidence="3">Helix-turn-helix domain-containing protein</fullName>
    </recommendedName>
</protein>
<proteinExistence type="predicted"/>